<dbReference type="OMA" id="IVRCTSN"/>
<organism evidence="2">
    <name type="scientific">Physcomitrium patens</name>
    <name type="common">Spreading-leaved earth moss</name>
    <name type="synonym">Physcomitrella patens</name>
    <dbReference type="NCBI Taxonomy" id="3218"/>
    <lineage>
        <taxon>Eukaryota</taxon>
        <taxon>Viridiplantae</taxon>
        <taxon>Streptophyta</taxon>
        <taxon>Embryophyta</taxon>
        <taxon>Bryophyta</taxon>
        <taxon>Bryophytina</taxon>
        <taxon>Bryopsida</taxon>
        <taxon>Funariidae</taxon>
        <taxon>Funariales</taxon>
        <taxon>Funariaceae</taxon>
        <taxon>Physcomitrium</taxon>
    </lineage>
</organism>
<gene>
    <name evidence="3" type="primary">LOC112276074</name>
    <name evidence="2" type="ORF">PHYPA_027576</name>
</gene>
<dbReference type="PANTHER" id="PTHR34686">
    <property type="entry name" value="MATERNAL EFFECT EMBRYO ARREST PROTEIN"/>
    <property type="match status" value="1"/>
</dbReference>
<dbReference type="OrthoDB" id="1918800at2759"/>
<protein>
    <submittedName>
        <fullName evidence="2 3">Uncharacterized protein</fullName>
    </submittedName>
</protein>
<dbReference type="EnsemblPlants" id="Pp3c23_2900V3.1">
    <property type="protein sequence ID" value="PAC:32950915.CDS.1"/>
    <property type="gene ID" value="Pp3c23_2900"/>
</dbReference>
<dbReference type="RefSeq" id="XP_024362826.1">
    <property type="nucleotide sequence ID" value="XM_024507058.2"/>
</dbReference>
<sequence length="173" mass="19682">MVRDDSPRFSKPDRSEDSVSPEEKEEHERKVRAFLEANTPKRKLKPARSDADDLASNGHDGGDDTTQFDPPERVKYLQLVANGVPLETTGSGEVMEDFTESEYYKHMTSIDKEHYTTGSGFIQVEKTSQSFHLYMKNPRSRSFRERYRCNPGRLDDWGITSPTSTSASNAKEP</sequence>
<evidence type="ECO:0000313" key="2">
    <source>
        <dbReference type="EMBL" id="PNR28884.1"/>
    </source>
</evidence>
<evidence type="ECO:0000256" key="1">
    <source>
        <dbReference type="SAM" id="MobiDB-lite"/>
    </source>
</evidence>
<evidence type="ECO:0000313" key="3">
    <source>
        <dbReference type="EnsemblPlants" id="PAC:32950915.CDS.1"/>
    </source>
</evidence>
<dbReference type="GeneID" id="112276074"/>
<reference evidence="3" key="3">
    <citation type="submission" date="2020-12" db="UniProtKB">
        <authorList>
            <consortium name="EnsemblPlants"/>
        </authorList>
    </citation>
    <scope>IDENTIFICATION</scope>
</reference>
<proteinExistence type="predicted"/>
<name>A0A2K1IHY3_PHYPA</name>
<accession>A0A2K1IHY3</accession>
<evidence type="ECO:0000313" key="4">
    <source>
        <dbReference type="Proteomes" id="UP000006727"/>
    </source>
</evidence>
<feature type="compositionally biased region" description="Polar residues" evidence="1">
    <location>
        <begin position="160"/>
        <end position="173"/>
    </location>
</feature>
<dbReference type="Gramene" id="Pp3c23_2900V3.2">
    <property type="protein sequence ID" value="PAC:32950916.CDS.1"/>
    <property type="gene ID" value="Pp3c23_2900"/>
</dbReference>
<keyword evidence="4" id="KW-1185">Reference proteome</keyword>
<dbReference type="Gramene" id="Pp3c23_2900V3.1">
    <property type="protein sequence ID" value="PAC:32950915.CDS.1"/>
    <property type="gene ID" value="Pp3c23_2900"/>
</dbReference>
<feature type="region of interest" description="Disordered" evidence="1">
    <location>
        <begin position="1"/>
        <end position="70"/>
    </location>
</feature>
<dbReference type="AlphaFoldDB" id="A0A2K1IHY3"/>
<dbReference type="Proteomes" id="UP000006727">
    <property type="component" value="Chromosome 23"/>
</dbReference>
<dbReference type="PANTHER" id="PTHR34686:SF1">
    <property type="entry name" value="MATERNAL EFFECT EMBRYO ARREST 59"/>
    <property type="match status" value="1"/>
</dbReference>
<reference evidence="2 4" key="1">
    <citation type="journal article" date="2008" name="Science">
        <title>The Physcomitrella genome reveals evolutionary insights into the conquest of land by plants.</title>
        <authorList>
            <person name="Rensing S."/>
            <person name="Lang D."/>
            <person name="Zimmer A."/>
            <person name="Terry A."/>
            <person name="Salamov A."/>
            <person name="Shapiro H."/>
            <person name="Nishiyama T."/>
            <person name="Perroud P.-F."/>
            <person name="Lindquist E."/>
            <person name="Kamisugi Y."/>
            <person name="Tanahashi T."/>
            <person name="Sakakibara K."/>
            <person name="Fujita T."/>
            <person name="Oishi K."/>
            <person name="Shin-I T."/>
            <person name="Kuroki Y."/>
            <person name="Toyoda A."/>
            <person name="Suzuki Y."/>
            <person name="Hashimoto A."/>
            <person name="Yamaguchi K."/>
            <person name="Sugano A."/>
            <person name="Kohara Y."/>
            <person name="Fujiyama A."/>
            <person name="Anterola A."/>
            <person name="Aoki S."/>
            <person name="Ashton N."/>
            <person name="Barbazuk W.B."/>
            <person name="Barker E."/>
            <person name="Bennetzen J."/>
            <person name="Bezanilla M."/>
            <person name="Blankenship R."/>
            <person name="Cho S.H."/>
            <person name="Dutcher S."/>
            <person name="Estelle M."/>
            <person name="Fawcett J.A."/>
            <person name="Gundlach H."/>
            <person name="Hanada K."/>
            <person name="Heyl A."/>
            <person name="Hicks K.A."/>
            <person name="Hugh J."/>
            <person name="Lohr M."/>
            <person name="Mayer K."/>
            <person name="Melkozernov A."/>
            <person name="Murata T."/>
            <person name="Nelson D."/>
            <person name="Pils B."/>
            <person name="Prigge M."/>
            <person name="Reiss B."/>
            <person name="Renner T."/>
            <person name="Rombauts S."/>
            <person name="Rushton P."/>
            <person name="Sanderfoot A."/>
            <person name="Schween G."/>
            <person name="Shiu S.-H."/>
            <person name="Stueber K."/>
            <person name="Theodoulou F.L."/>
            <person name="Tu H."/>
            <person name="Van de Peer Y."/>
            <person name="Verrier P.J."/>
            <person name="Waters E."/>
            <person name="Wood A."/>
            <person name="Yang L."/>
            <person name="Cove D."/>
            <person name="Cuming A."/>
            <person name="Hasebe M."/>
            <person name="Lucas S."/>
            <person name="Mishler D.B."/>
            <person name="Reski R."/>
            <person name="Grigoriev I."/>
            <person name="Quatrano R.S."/>
            <person name="Boore J.L."/>
        </authorList>
    </citation>
    <scope>NUCLEOTIDE SEQUENCE [LARGE SCALE GENOMIC DNA]</scope>
    <source>
        <strain evidence="3 4">cv. Gransden 2004</strain>
    </source>
</reference>
<reference evidence="2 4" key="2">
    <citation type="journal article" date="2018" name="Plant J.">
        <title>The Physcomitrella patens chromosome-scale assembly reveals moss genome structure and evolution.</title>
        <authorList>
            <person name="Lang D."/>
            <person name="Ullrich K.K."/>
            <person name="Murat F."/>
            <person name="Fuchs J."/>
            <person name="Jenkins J."/>
            <person name="Haas F.B."/>
            <person name="Piednoel M."/>
            <person name="Gundlach H."/>
            <person name="Van Bel M."/>
            <person name="Meyberg R."/>
            <person name="Vives C."/>
            <person name="Morata J."/>
            <person name="Symeonidi A."/>
            <person name="Hiss M."/>
            <person name="Muchero W."/>
            <person name="Kamisugi Y."/>
            <person name="Saleh O."/>
            <person name="Blanc G."/>
            <person name="Decker E.L."/>
            <person name="van Gessel N."/>
            <person name="Grimwood J."/>
            <person name="Hayes R.D."/>
            <person name="Graham S.W."/>
            <person name="Gunter L.E."/>
            <person name="McDaniel S.F."/>
            <person name="Hoernstein S.N.W."/>
            <person name="Larsson A."/>
            <person name="Li F.W."/>
            <person name="Perroud P.F."/>
            <person name="Phillips J."/>
            <person name="Ranjan P."/>
            <person name="Rokshar D.S."/>
            <person name="Rothfels C.J."/>
            <person name="Schneider L."/>
            <person name="Shu S."/>
            <person name="Stevenson D.W."/>
            <person name="Thummler F."/>
            <person name="Tillich M."/>
            <person name="Villarreal Aguilar J.C."/>
            <person name="Widiez T."/>
            <person name="Wong G.K."/>
            <person name="Wymore A."/>
            <person name="Zhang Y."/>
            <person name="Zimmer A.D."/>
            <person name="Quatrano R.S."/>
            <person name="Mayer K.F.X."/>
            <person name="Goodstein D."/>
            <person name="Casacuberta J.M."/>
            <person name="Vandepoele K."/>
            <person name="Reski R."/>
            <person name="Cuming A.C."/>
            <person name="Tuskan G.A."/>
            <person name="Maumus F."/>
            <person name="Salse J."/>
            <person name="Schmutz J."/>
            <person name="Rensing S.A."/>
        </authorList>
    </citation>
    <scope>NUCLEOTIDE SEQUENCE [LARGE SCALE GENOMIC DNA]</scope>
    <source>
        <strain evidence="3 4">cv. Gransden 2004</strain>
    </source>
</reference>
<feature type="region of interest" description="Disordered" evidence="1">
    <location>
        <begin position="151"/>
        <end position="173"/>
    </location>
</feature>
<dbReference type="EnsemblPlants" id="Pp3c23_2900V3.2">
    <property type="protein sequence ID" value="PAC:32950916.CDS.1"/>
    <property type="gene ID" value="Pp3c23_2900"/>
</dbReference>
<dbReference type="EMBL" id="ABEU02000023">
    <property type="protein sequence ID" value="PNR28884.1"/>
    <property type="molecule type" value="Genomic_DNA"/>
</dbReference>
<feature type="compositionally biased region" description="Basic and acidic residues" evidence="1">
    <location>
        <begin position="1"/>
        <end position="33"/>
    </location>
</feature>
<dbReference type="PaxDb" id="3218-PP1S82_104V6.1"/>